<proteinExistence type="inferred from homology"/>
<evidence type="ECO:0000256" key="1">
    <source>
        <dbReference type="ARBA" id="ARBA00006397"/>
    </source>
</evidence>
<dbReference type="InterPro" id="IPR040896">
    <property type="entry name" value="RPN5_C"/>
</dbReference>
<dbReference type="OrthoDB" id="268763at2759"/>
<dbReference type="GO" id="GO:0008180">
    <property type="term" value="C:COP9 signalosome"/>
    <property type="evidence" value="ECO:0007669"/>
    <property type="project" value="EnsemblFungi"/>
</dbReference>
<dbReference type="FunCoup" id="A0A1D2VCX5">
    <property type="interactions" value="1224"/>
</dbReference>
<dbReference type="InParanoid" id="A0A1D2VCX5"/>
<dbReference type="Pfam" id="PF22241">
    <property type="entry name" value="PSMD12-CSN4_N"/>
    <property type="match status" value="1"/>
</dbReference>
<dbReference type="RefSeq" id="XP_020045792.1">
    <property type="nucleotide sequence ID" value="XM_020193770.1"/>
</dbReference>
<dbReference type="Gene3D" id="1.10.10.10">
    <property type="entry name" value="Winged helix-like DNA-binding domain superfamily/Winged helix DNA-binding domain"/>
    <property type="match status" value="1"/>
</dbReference>
<sequence length="457" mass="53390">MSDALYKPKKDFSATIDEQLPQVEELAQQDYKAALEKLLILEKQTRQSSDLVSSKRVLTYIVDLLTSKDDWDTLNEQLILLSKKHGQLKLATQKMVQQIISKLDNLNDNIKKELDLKIKTIENIRIVTENKIYVEVERARVTKLLSEIKLVRFNDIEASCDLMCELQVETYGSMEIREKMEFILIQIDLSIKKGDFEQAKILARKILPKTLNLQKFHDIKLSYYQLMVKIGLHANDYANIVKYYLSIYEIDSIKSDKLKLSEILTNIAYFIILSPYNNYQNDLINRIYNDPNLKKLPLQYELIKSFITQELMRWPIIEKNFGDELNKNFIFNRNLSKDQSKSDLEAVDAHWSDLKKRVIEHNLRVIAKYYSNIRLNRLVQLLDLSEFETESFISDLVNNGIIYAKINRPAKVVSFVKPQDSNEILNNWSDSIEQLLNHVETIGHLITKEEMMSGIKS</sequence>
<dbReference type="InterPro" id="IPR054559">
    <property type="entry name" value="PSMD12-CSN4-like_N"/>
</dbReference>
<dbReference type="GO" id="GO:0008541">
    <property type="term" value="C:proteasome regulatory particle, lid subcomplex"/>
    <property type="evidence" value="ECO:0007669"/>
    <property type="project" value="EnsemblFungi"/>
</dbReference>
<evidence type="ECO:0000256" key="2">
    <source>
        <dbReference type="ARBA" id="ARBA00022942"/>
    </source>
</evidence>
<protein>
    <submittedName>
        <fullName evidence="4">YDL147Wp-like protein</fullName>
    </submittedName>
</protein>
<feature type="domain" description="PCI" evidence="3">
    <location>
        <begin position="239"/>
        <end position="420"/>
    </location>
</feature>
<keyword evidence="2" id="KW-0647">Proteasome</keyword>
<dbReference type="GO" id="GO:0043161">
    <property type="term" value="P:proteasome-mediated ubiquitin-dependent protein catabolic process"/>
    <property type="evidence" value="ECO:0007669"/>
    <property type="project" value="EnsemblFungi"/>
</dbReference>
<dbReference type="EMBL" id="KV454486">
    <property type="protein sequence ID" value="ODV59485.1"/>
    <property type="molecule type" value="Genomic_DNA"/>
</dbReference>
<dbReference type="PANTHER" id="PTHR10855">
    <property type="entry name" value="26S PROTEASOME NON-ATPASE REGULATORY SUBUNIT 12/COP9 SIGNALOSOME COMPLEX SUBUNIT 4"/>
    <property type="match status" value="1"/>
</dbReference>
<organism evidence="4 5">
    <name type="scientific">Ascoidea rubescens DSM 1968</name>
    <dbReference type="NCBI Taxonomy" id="1344418"/>
    <lineage>
        <taxon>Eukaryota</taxon>
        <taxon>Fungi</taxon>
        <taxon>Dikarya</taxon>
        <taxon>Ascomycota</taxon>
        <taxon>Saccharomycotina</taxon>
        <taxon>Saccharomycetes</taxon>
        <taxon>Ascoideaceae</taxon>
        <taxon>Ascoidea</taxon>
    </lineage>
</organism>
<dbReference type="Pfam" id="PF01399">
    <property type="entry name" value="PCI"/>
    <property type="match status" value="1"/>
</dbReference>
<evidence type="ECO:0000313" key="5">
    <source>
        <dbReference type="Proteomes" id="UP000095038"/>
    </source>
</evidence>
<dbReference type="PANTHER" id="PTHR10855:SF1">
    <property type="entry name" value="26S PROTEASOME NON-ATPASE REGULATORY SUBUNIT 12"/>
    <property type="match status" value="1"/>
</dbReference>
<dbReference type="InterPro" id="IPR000717">
    <property type="entry name" value="PCI_dom"/>
</dbReference>
<comment type="similarity">
    <text evidence="1">Belongs to the proteasome subunit p55 family.</text>
</comment>
<dbReference type="Proteomes" id="UP000095038">
    <property type="component" value="Unassembled WGS sequence"/>
</dbReference>
<evidence type="ECO:0000259" key="3">
    <source>
        <dbReference type="PROSITE" id="PS50250"/>
    </source>
</evidence>
<dbReference type="GO" id="GO:0034515">
    <property type="term" value="C:proteasome storage granule"/>
    <property type="evidence" value="ECO:0007669"/>
    <property type="project" value="EnsemblFungi"/>
</dbReference>
<dbReference type="InterPro" id="IPR036388">
    <property type="entry name" value="WH-like_DNA-bd_sf"/>
</dbReference>
<evidence type="ECO:0000313" key="4">
    <source>
        <dbReference type="EMBL" id="ODV59485.1"/>
    </source>
</evidence>
<dbReference type="InterPro" id="IPR040134">
    <property type="entry name" value="PSMD12/CSN4"/>
</dbReference>
<dbReference type="STRING" id="1344418.A0A1D2VCX5"/>
<dbReference type="PROSITE" id="PS50250">
    <property type="entry name" value="PCI"/>
    <property type="match status" value="1"/>
</dbReference>
<dbReference type="AlphaFoldDB" id="A0A1D2VCX5"/>
<dbReference type="InterPro" id="IPR036390">
    <property type="entry name" value="WH_DNA-bd_sf"/>
</dbReference>
<dbReference type="SMART" id="SM00088">
    <property type="entry name" value="PINT"/>
    <property type="match status" value="1"/>
</dbReference>
<gene>
    <name evidence="4" type="ORF">ASCRUDRAFT_77211</name>
</gene>
<dbReference type="GeneID" id="30967406"/>
<dbReference type="Pfam" id="PF18098">
    <property type="entry name" value="RPN5_C"/>
    <property type="match status" value="1"/>
</dbReference>
<name>A0A1D2VCX5_9ASCO</name>
<dbReference type="GO" id="GO:0000338">
    <property type="term" value="P:protein deneddylation"/>
    <property type="evidence" value="ECO:0007669"/>
    <property type="project" value="EnsemblFungi"/>
</dbReference>
<dbReference type="FunFam" id="1.10.10.10:FF:000070">
    <property type="entry name" value="26S proteasome non-ATPase regulatory subunit 12"/>
    <property type="match status" value="1"/>
</dbReference>
<keyword evidence="5" id="KW-1185">Reference proteome</keyword>
<reference evidence="5" key="1">
    <citation type="submission" date="2016-05" db="EMBL/GenBank/DDBJ databases">
        <title>Comparative genomics of biotechnologically important yeasts.</title>
        <authorList>
            <consortium name="DOE Joint Genome Institute"/>
            <person name="Riley R."/>
            <person name="Haridas S."/>
            <person name="Wolfe K.H."/>
            <person name="Lopes M.R."/>
            <person name="Hittinger C.T."/>
            <person name="Goker M."/>
            <person name="Salamov A."/>
            <person name="Wisecaver J."/>
            <person name="Long T.M."/>
            <person name="Aerts A.L."/>
            <person name="Barry K."/>
            <person name="Choi C."/>
            <person name="Clum A."/>
            <person name="Coughlan A.Y."/>
            <person name="Deshpande S."/>
            <person name="Douglass A.P."/>
            <person name="Hanson S.J."/>
            <person name="Klenk H.-P."/>
            <person name="Labutti K."/>
            <person name="Lapidus A."/>
            <person name="Lindquist E."/>
            <person name="Lipzen A."/>
            <person name="Meier-Kolthoff J.P."/>
            <person name="Ohm R.A."/>
            <person name="Otillar R.P."/>
            <person name="Pangilinan J."/>
            <person name="Peng Y."/>
            <person name="Rokas A."/>
            <person name="Rosa C.A."/>
            <person name="Scheuner C."/>
            <person name="Sibirny A.A."/>
            <person name="Slot J.C."/>
            <person name="Stielow J.B."/>
            <person name="Sun H."/>
            <person name="Kurtzman C.P."/>
            <person name="Blackwell M."/>
            <person name="Grigoriev I.V."/>
            <person name="Jeffries T.W."/>
        </authorList>
    </citation>
    <scope>NUCLEOTIDE SEQUENCE [LARGE SCALE GENOMIC DNA]</scope>
    <source>
        <strain evidence="5">DSM 1968</strain>
    </source>
</reference>
<dbReference type="SUPFAM" id="SSF46785">
    <property type="entry name" value="Winged helix' DNA-binding domain"/>
    <property type="match status" value="1"/>
</dbReference>
<accession>A0A1D2VCX5</accession>